<name>A0A9P0JJR7_ACAOB</name>
<comment type="subcellular location">
    <subcellularLocation>
        <location evidence="1">Membrane</location>
    </subcellularLocation>
</comment>
<sequence>MDMQELLLVLNCITLNVKMKFNRNVFFYIIIYKPVMTMDDISSRTSDISIVDEEARSEASHTGINLPYHNHNTRFSAKFRKALYVDLSRSRITSEPQNTTFEEFWSLVKYKRRDSDGFSKSSREFNFDEDYSLRLCKDKKISDMPSSRRICGGGLENSWLKYVIAFCIVGVSYTLMNNITTSETVRALFRELRTFKEEIQTADYPSKMYRIENTLMNMKREQDLYMRSLNHKIVEALETYSSDKTGRADYALEAGGGKVVSLLHGTENFERAKTLFGITLCEGTHGPGAMLHVDMSPGHCWAIKGSQGGAIIKLIGRVKVNAVSMEHISKNISPTGEVSSAPKEFGVWGMRNAKDRGVRLGTFTYDSEGGLVQTFSIANDYYFDHVQLEILSNQGNPEYTCIYRFRVHGELERGSLGP</sequence>
<keyword evidence="7" id="KW-1185">Reference proteome</keyword>
<evidence type="ECO:0000256" key="2">
    <source>
        <dbReference type="ARBA" id="ARBA00022692"/>
    </source>
</evidence>
<dbReference type="AlphaFoldDB" id="A0A9P0JJR7"/>
<proteinExistence type="predicted"/>
<organism evidence="6 7">
    <name type="scientific">Acanthoscelides obtectus</name>
    <name type="common">Bean weevil</name>
    <name type="synonym">Bruchus obtectus</name>
    <dbReference type="NCBI Taxonomy" id="200917"/>
    <lineage>
        <taxon>Eukaryota</taxon>
        <taxon>Metazoa</taxon>
        <taxon>Ecdysozoa</taxon>
        <taxon>Arthropoda</taxon>
        <taxon>Hexapoda</taxon>
        <taxon>Insecta</taxon>
        <taxon>Pterygota</taxon>
        <taxon>Neoptera</taxon>
        <taxon>Endopterygota</taxon>
        <taxon>Coleoptera</taxon>
        <taxon>Polyphaga</taxon>
        <taxon>Cucujiformia</taxon>
        <taxon>Chrysomeloidea</taxon>
        <taxon>Chrysomelidae</taxon>
        <taxon>Bruchinae</taxon>
        <taxon>Bruchini</taxon>
        <taxon>Acanthoscelides</taxon>
    </lineage>
</organism>
<dbReference type="Proteomes" id="UP001152888">
    <property type="component" value="Unassembled WGS sequence"/>
</dbReference>
<dbReference type="EMBL" id="CAKOFQ010006653">
    <property type="protein sequence ID" value="CAH1954305.1"/>
    <property type="molecule type" value="Genomic_DNA"/>
</dbReference>
<dbReference type="PANTHER" id="PTHR12911:SF8">
    <property type="entry name" value="KLAROID PROTEIN-RELATED"/>
    <property type="match status" value="1"/>
</dbReference>
<dbReference type="GO" id="GO:0043495">
    <property type="term" value="F:protein-membrane adaptor activity"/>
    <property type="evidence" value="ECO:0007669"/>
    <property type="project" value="TreeGrafter"/>
</dbReference>
<feature type="domain" description="SUN" evidence="5">
    <location>
        <begin position="255"/>
        <end position="412"/>
    </location>
</feature>
<dbReference type="OrthoDB" id="342281at2759"/>
<evidence type="ECO:0000256" key="3">
    <source>
        <dbReference type="ARBA" id="ARBA00022989"/>
    </source>
</evidence>
<evidence type="ECO:0000313" key="6">
    <source>
        <dbReference type="EMBL" id="CAH1954305.1"/>
    </source>
</evidence>
<keyword evidence="4" id="KW-0472">Membrane</keyword>
<dbReference type="Pfam" id="PF07738">
    <property type="entry name" value="Sad1_UNC"/>
    <property type="match status" value="1"/>
</dbReference>
<comment type="caution">
    <text evidence="6">The sequence shown here is derived from an EMBL/GenBank/DDBJ whole genome shotgun (WGS) entry which is preliminary data.</text>
</comment>
<evidence type="ECO:0000313" key="7">
    <source>
        <dbReference type="Proteomes" id="UP001152888"/>
    </source>
</evidence>
<protein>
    <recommendedName>
        <fullName evidence="5">SUN domain-containing protein</fullName>
    </recommendedName>
</protein>
<evidence type="ECO:0000256" key="1">
    <source>
        <dbReference type="ARBA" id="ARBA00004370"/>
    </source>
</evidence>
<dbReference type="PANTHER" id="PTHR12911">
    <property type="entry name" value="SAD1/UNC-84-LIKE PROTEIN-RELATED"/>
    <property type="match status" value="1"/>
</dbReference>
<evidence type="ECO:0000259" key="5">
    <source>
        <dbReference type="PROSITE" id="PS51469"/>
    </source>
</evidence>
<evidence type="ECO:0000256" key="4">
    <source>
        <dbReference type="ARBA" id="ARBA00023136"/>
    </source>
</evidence>
<dbReference type="Gene3D" id="2.60.120.260">
    <property type="entry name" value="Galactose-binding domain-like"/>
    <property type="match status" value="1"/>
</dbReference>
<keyword evidence="2" id="KW-0812">Transmembrane</keyword>
<reference evidence="6" key="1">
    <citation type="submission" date="2022-03" db="EMBL/GenBank/DDBJ databases">
        <authorList>
            <person name="Sayadi A."/>
        </authorList>
    </citation>
    <scope>NUCLEOTIDE SEQUENCE</scope>
</reference>
<dbReference type="PROSITE" id="PS51469">
    <property type="entry name" value="SUN"/>
    <property type="match status" value="1"/>
</dbReference>
<keyword evidence="3" id="KW-1133">Transmembrane helix</keyword>
<dbReference type="GO" id="GO:0034993">
    <property type="term" value="C:meiotic nuclear membrane microtubule tethering complex"/>
    <property type="evidence" value="ECO:0007669"/>
    <property type="project" value="TreeGrafter"/>
</dbReference>
<gene>
    <name evidence="6" type="ORF">ACAOBT_LOCUS478</name>
</gene>
<dbReference type="InterPro" id="IPR012919">
    <property type="entry name" value="SUN_dom"/>
</dbReference>
<dbReference type="InterPro" id="IPR045119">
    <property type="entry name" value="SUN1-5"/>
</dbReference>
<accession>A0A9P0JJR7</accession>